<sequence length="720" mass="80801">MVHPAEMKAPATDILGRPLSLWVNRRPPIEIDTEKQRQIRPYFDVWSDGSVRPLPGERADVQGGFAGCAFAFRNAVNPDRPVGLCFPLPWTNDVRSTELRGIAQALAFLEVLCDAQGTSGALENAEFTVWSDCLDAIGEIRMAHDQPVWYAQAEWVARVDHPEITNGILNSIEYLQSRDTLPISGGNAARKVQQPCYYDESNLDLATVQGVHRARNPQAVLGLRFLLGGSLTAVTALSGLWKPELTSTCYNNTYQTCAHLPYSRPHPTIAAMSDSTNRITERLERLRRNLEHVVDDVLRDLPNANHTHARIPRPRAGHPSSRTPNLFLNTSLDENLNALPADRPRPVPHRRDREAAQRQQNDAFHVRSTRRQLARDEQQASHAKIKADRRADRLQAHRRQEAGVQAAVAESFEEWKKKSPESFERFRTHRVHALFAATSAVRVTDTLTWFGDMPADAKKALQDLTKYMHVEAALQTDLNSAENAEAFGEGEGAPVLHPEIVHASKMTTVHKRDGEAMYHSHSIYGMGKDHASLSKLAPDFTGQGEEKKRVLRIEAAFYIRKTLIETAPLASRFPKTPLGQSHDSKVINWCKAAFEALRSIQEGEFVQAQAEALPADIKQRCISVRGQMKTLIDNLEKRVSDYNQMSDLISAELRPKSREWNDTDDSARKAALRAEITEIVAKLQECENEHGDILPLWGIYLPDFENDLVRAEGNATKRQS</sequence>
<evidence type="ECO:0000313" key="3">
    <source>
        <dbReference type="EMBL" id="KXT02034.1"/>
    </source>
</evidence>
<feature type="coiled-coil region" evidence="1">
    <location>
        <begin position="632"/>
        <end position="689"/>
    </location>
</feature>
<evidence type="ECO:0000256" key="1">
    <source>
        <dbReference type="SAM" id="Coils"/>
    </source>
</evidence>
<dbReference type="AlphaFoldDB" id="A0A139HHS8"/>
<feature type="coiled-coil region" evidence="1">
    <location>
        <begin position="269"/>
        <end position="296"/>
    </location>
</feature>
<dbReference type="Proteomes" id="UP000070133">
    <property type="component" value="Unassembled WGS sequence"/>
</dbReference>
<proteinExistence type="predicted"/>
<organism evidence="3 4">
    <name type="scientific">Pseudocercospora eumusae</name>
    <dbReference type="NCBI Taxonomy" id="321146"/>
    <lineage>
        <taxon>Eukaryota</taxon>
        <taxon>Fungi</taxon>
        <taxon>Dikarya</taxon>
        <taxon>Ascomycota</taxon>
        <taxon>Pezizomycotina</taxon>
        <taxon>Dothideomycetes</taxon>
        <taxon>Dothideomycetidae</taxon>
        <taxon>Mycosphaerellales</taxon>
        <taxon>Mycosphaerellaceae</taxon>
        <taxon>Pseudocercospora</taxon>
    </lineage>
</organism>
<feature type="region of interest" description="Disordered" evidence="2">
    <location>
        <begin position="305"/>
        <end position="388"/>
    </location>
</feature>
<gene>
    <name evidence="3" type="ORF">AC578_6504</name>
</gene>
<keyword evidence="1" id="KW-0175">Coiled coil</keyword>
<reference evidence="3 4" key="1">
    <citation type="submission" date="2015-07" db="EMBL/GenBank/DDBJ databases">
        <title>Comparative genomics of the Sigatoka disease complex on banana suggests a link between parallel evolutionary changes in Pseudocercospora fijiensis and Pseudocercospora eumusae and increased virulence on the banana host.</title>
        <authorList>
            <person name="Chang T.-C."/>
            <person name="Salvucci A."/>
            <person name="Crous P.W."/>
            <person name="Stergiopoulos I."/>
        </authorList>
    </citation>
    <scope>NUCLEOTIDE SEQUENCE [LARGE SCALE GENOMIC DNA]</scope>
    <source>
        <strain evidence="3 4">CBS 114824</strain>
    </source>
</reference>
<comment type="caution">
    <text evidence="3">The sequence shown here is derived from an EMBL/GenBank/DDBJ whole genome shotgun (WGS) entry which is preliminary data.</text>
</comment>
<evidence type="ECO:0000313" key="4">
    <source>
        <dbReference type="Proteomes" id="UP000070133"/>
    </source>
</evidence>
<name>A0A139HHS8_9PEZI</name>
<protein>
    <submittedName>
        <fullName evidence="3">Uncharacterized protein</fullName>
    </submittedName>
</protein>
<feature type="compositionally biased region" description="Basic and acidic residues" evidence="2">
    <location>
        <begin position="373"/>
        <end position="388"/>
    </location>
</feature>
<dbReference type="OrthoDB" id="3646116at2759"/>
<feature type="compositionally biased region" description="Basic residues" evidence="2">
    <location>
        <begin position="307"/>
        <end position="316"/>
    </location>
</feature>
<dbReference type="EMBL" id="LFZN01000047">
    <property type="protein sequence ID" value="KXT02034.1"/>
    <property type="molecule type" value="Genomic_DNA"/>
</dbReference>
<keyword evidence="4" id="KW-1185">Reference proteome</keyword>
<evidence type="ECO:0000256" key="2">
    <source>
        <dbReference type="SAM" id="MobiDB-lite"/>
    </source>
</evidence>
<feature type="compositionally biased region" description="Basic and acidic residues" evidence="2">
    <location>
        <begin position="342"/>
        <end position="356"/>
    </location>
</feature>
<accession>A0A139HHS8</accession>
<feature type="compositionally biased region" description="Polar residues" evidence="2">
    <location>
        <begin position="320"/>
        <end position="334"/>
    </location>
</feature>